<dbReference type="PRINTS" id="PR00344">
    <property type="entry name" value="BCTRLSENSOR"/>
</dbReference>
<comment type="subcellular location">
    <subcellularLocation>
        <location evidence="2">Cell membrane</location>
        <topology evidence="2">Multi-pass membrane protein</topology>
    </subcellularLocation>
</comment>
<keyword evidence="12 15" id="KW-1133">Transmembrane helix</keyword>
<keyword evidence="7" id="KW-0808">Transferase</keyword>
<evidence type="ECO:0000259" key="17">
    <source>
        <dbReference type="PROSITE" id="PS50885"/>
    </source>
</evidence>
<comment type="caution">
    <text evidence="18">The sequence shown here is derived from an EMBL/GenBank/DDBJ whole genome shotgun (WGS) entry which is preliminary data.</text>
</comment>
<dbReference type="SMART" id="SM00387">
    <property type="entry name" value="HATPase_c"/>
    <property type="match status" value="1"/>
</dbReference>
<dbReference type="Gene3D" id="1.10.287.130">
    <property type="match status" value="1"/>
</dbReference>
<organism evidence="18 19">
    <name type="scientific">Macrococcus lamae</name>
    <dbReference type="NCBI Taxonomy" id="198484"/>
    <lineage>
        <taxon>Bacteria</taxon>
        <taxon>Bacillati</taxon>
        <taxon>Bacillota</taxon>
        <taxon>Bacilli</taxon>
        <taxon>Bacillales</taxon>
        <taxon>Staphylococcaceae</taxon>
        <taxon>Macrococcus</taxon>
    </lineage>
</organism>
<evidence type="ECO:0000256" key="2">
    <source>
        <dbReference type="ARBA" id="ARBA00004651"/>
    </source>
</evidence>
<dbReference type="Gene3D" id="3.30.565.10">
    <property type="entry name" value="Histidine kinase-like ATPase, C-terminal domain"/>
    <property type="match status" value="1"/>
</dbReference>
<proteinExistence type="predicted"/>
<feature type="transmembrane region" description="Helical" evidence="15">
    <location>
        <begin position="12"/>
        <end position="38"/>
    </location>
</feature>
<dbReference type="PANTHER" id="PTHR45528">
    <property type="entry name" value="SENSOR HISTIDINE KINASE CPXA"/>
    <property type="match status" value="1"/>
</dbReference>
<name>A0A4R6BXY1_9STAP</name>
<dbReference type="InterPro" id="IPR005467">
    <property type="entry name" value="His_kinase_dom"/>
</dbReference>
<dbReference type="InterPro" id="IPR003594">
    <property type="entry name" value="HATPase_dom"/>
</dbReference>
<evidence type="ECO:0000256" key="8">
    <source>
        <dbReference type="ARBA" id="ARBA00022692"/>
    </source>
</evidence>
<dbReference type="InterPro" id="IPR036097">
    <property type="entry name" value="HisK_dim/P_sf"/>
</dbReference>
<dbReference type="Proteomes" id="UP000294802">
    <property type="component" value="Unassembled WGS sequence"/>
</dbReference>
<evidence type="ECO:0000256" key="11">
    <source>
        <dbReference type="ARBA" id="ARBA00022840"/>
    </source>
</evidence>
<evidence type="ECO:0000256" key="3">
    <source>
        <dbReference type="ARBA" id="ARBA00012438"/>
    </source>
</evidence>
<keyword evidence="9" id="KW-0547">Nucleotide-binding</keyword>
<keyword evidence="5" id="KW-1003">Cell membrane</keyword>
<dbReference type="RefSeq" id="WP_133442867.1">
    <property type="nucleotide sequence ID" value="NZ_SCWB01000001.1"/>
</dbReference>
<feature type="transmembrane region" description="Helical" evidence="15">
    <location>
        <begin position="157"/>
        <end position="177"/>
    </location>
</feature>
<evidence type="ECO:0000256" key="9">
    <source>
        <dbReference type="ARBA" id="ARBA00022741"/>
    </source>
</evidence>
<evidence type="ECO:0000256" key="7">
    <source>
        <dbReference type="ARBA" id="ARBA00022679"/>
    </source>
</evidence>
<keyword evidence="13" id="KW-0902">Two-component regulatory system</keyword>
<dbReference type="FunFam" id="3.30.565.10:FF:000006">
    <property type="entry name" value="Sensor histidine kinase WalK"/>
    <property type="match status" value="1"/>
</dbReference>
<dbReference type="FunFam" id="1.10.287.130:FF:000001">
    <property type="entry name" value="Two-component sensor histidine kinase"/>
    <property type="match status" value="1"/>
</dbReference>
<dbReference type="PROSITE" id="PS50109">
    <property type="entry name" value="HIS_KIN"/>
    <property type="match status" value="1"/>
</dbReference>
<evidence type="ECO:0000256" key="10">
    <source>
        <dbReference type="ARBA" id="ARBA00022777"/>
    </source>
</evidence>
<dbReference type="InterPro" id="IPR050398">
    <property type="entry name" value="HssS/ArlS-like"/>
</dbReference>
<dbReference type="SMART" id="SM00388">
    <property type="entry name" value="HisKA"/>
    <property type="match status" value="1"/>
</dbReference>
<dbReference type="OrthoDB" id="9786919at2"/>
<dbReference type="CDD" id="cd00075">
    <property type="entry name" value="HATPase"/>
    <property type="match status" value="1"/>
</dbReference>
<evidence type="ECO:0000256" key="13">
    <source>
        <dbReference type="ARBA" id="ARBA00023012"/>
    </source>
</evidence>
<dbReference type="Pfam" id="PF18719">
    <property type="entry name" value="ArlS_N"/>
    <property type="match status" value="1"/>
</dbReference>
<dbReference type="InterPro" id="IPR004358">
    <property type="entry name" value="Sig_transdc_His_kin-like_C"/>
</dbReference>
<dbReference type="Pfam" id="PF02518">
    <property type="entry name" value="HATPase_c"/>
    <property type="match status" value="1"/>
</dbReference>
<evidence type="ECO:0000256" key="12">
    <source>
        <dbReference type="ARBA" id="ARBA00022989"/>
    </source>
</evidence>
<protein>
    <recommendedName>
        <fullName evidence="4">Signal transduction histidine-protein kinase ArlS</fullName>
        <ecNumber evidence="3">2.7.13.3</ecNumber>
    </recommendedName>
</protein>
<feature type="domain" description="HAMP" evidence="17">
    <location>
        <begin position="179"/>
        <end position="232"/>
    </location>
</feature>
<evidence type="ECO:0000259" key="16">
    <source>
        <dbReference type="PROSITE" id="PS50109"/>
    </source>
</evidence>
<dbReference type="InterPro" id="IPR041610">
    <property type="entry name" value="ArlS_N"/>
</dbReference>
<gene>
    <name evidence="18" type="ORF">ERX29_01295</name>
</gene>
<dbReference type="EC" id="2.7.13.3" evidence="3"/>
<dbReference type="CDD" id="cd00082">
    <property type="entry name" value="HisKA"/>
    <property type="match status" value="1"/>
</dbReference>
<keyword evidence="6" id="KW-0597">Phosphoprotein</keyword>
<dbReference type="Pfam" id="PF00672">
    <property type="entry name" value="HAMP"/>
    <property type="match status" value="1"/>
</dbReference>
<evidence type="ECO:0000256" key="4">
    <source>
        <dbReference type="ARBA" id="ARBA00015735"/>
    </source>
</evidence>
<dbReference type="SUPFAM" id="SSF55874">
    <property type="entry name" value="ATPase domain of HSP90 chaperone/DNA topoisomerase II/histidine kinase"/>
    <property type="match status" value="1"/>
</dbReference>
<dbReference type="EMBL" id="SCWB01000001">
    <property type="protein sequence ID" value="TDM13264.1"/>
    <property type="molecule type" value="Genomic_DNA"/>
</dbReference>
<keyword evidence="19" id="KW-1185">Reference proteome</keyword>
<keyword evidence="10 18" id="KW-0418">Kinase</keyword>
<accession>A0A4R6BXY1</accession>
<dbReference type="PROSITE" id="PS50885">
    <property type="entry name" value="HAMP"/>
    <property type="match status" value="1"/>
</dbReference>
<keyword evidence="8 15" id="KW-0812">Transmembrane</keyword>
<evidence type="ECO:0000256" key="14">
    <source>
        <dbReference type="ARBA" id="ARBA00023136"/>
    </source>
</evidence>
<dbReference type="Pfam" id="PF00512">
    <property type="entry name" value="HisKA"/>
    <property type="match status" value="1"/>
</dbReference>
<dbReference type="GO" id="GO:0005524">
    <property type="term" value="F:ATP binding"/>
    <property type="evidence" value="ECO:0007669"/>
    <property type="project" value="UniProtKB-KW"/>
</dbReference>
<dbReference type="AlphaFoldDB" id="A0A4R6BXY1"/>
<dbReference type="SUPFAM" id="SSF47384">
    <property type="entry name" value="Homodimeric domain of signal transducing histidine kinase"/>
    <property type="match status" value="1"/>
</dbReference>
<evidence type="ECO:0000256" key="5">
    <source>
        <dbReference type="ARBA" id="ARBA00022475"/>
    </source>
</evidence>
<dbReference type="InterPro" id="IPR003661">
    <property type="entry name" value="HisK_dim/P_dom"/>
</dbReference>
<sequence>MNNSTSLKTKWTLITTSITFIIFMLFSFFIIYFISIYLKEQEYDSARRSTVDVGELLGSETRGEVSTVDIRAAITDHQKVIFYDTAGQPYSSVSSDQSITVTPAFKAVNRVDFSEEEHNDQSYIIVRAPINTTQSAGYVTLVHPLNIYHSIIQYMSVLASIFGLTALLITAIISYFFSNQITKPIRKLSEQMKQIQRDGFQNKLTLPKSYYETDDMINTFNNMMAQLETSFNQQKQFVEDASHELRTPLQIIQGHLNLINRWGKNKPEVMEESLEISLDEMNRITRLVEELLLLTKDNQGQYNRELETIVINDEIQARLKSLSQLNPDYRFEFHSSHKQIKLNINRHQFEQMLLIFLDNAMKYDKDEQHIIVRTTLKNKVVQLEIIDHGAGIPKEDLPYVFDRFYRVDKSRSREMGGNGLGLSIAKKIIESYGGNVKIDSELNKYTKVIIQFPDQ</sequence>
<feature type="domain" description="Histidine kinase" evidence="16">
    <location>
        <begin position="240"/>
        <end position="455"/>
    </location>
</feature>
<reference evidence="18 19" key="1">
    <citation type="submission" date="2019-01" db="EMBL/GenBank/DDBJ databases">
        <title>Draft genome sequences of the type strains of six Macrococcus species.</title>
        <authorList>
            <person name="Mazhar S."/>
            <person name="Altermann E."/>
            <person name="Hill C."/>
            <person name="Mcauliffe O."/>
        </authorList>
    </citation>
    <scope>NUCLEOTIDE SEQUENCE [LARGE SCALE GENOMIC DNA]</scope>
    <source>
        <strain evidence="18 19">CCM4815</strain>
    </source>
</reference>
<dbReference type="SMART" id="SM00304">
    <property type="entry name" value="HAMP"/>
    <property type="match status" value="1"/>
</dbReference>
<dbReference type="GO" id="GO:0000155">
    <property type="term" value="F:phosphorelay sensor kinase activity"/>
    <property type="evidence" value="ECO:0007669"/>
    <property type="project" value="InterPro"/>
</dbReference>
<dbReference type="PANTHER" id="PTHR45528:SF12">
    <property type="entry name" value="SENSOR HISTIDINE KINASE ARSS"/>
    <property type="match status" value="1"/>
</dbReference>
<dbReference type="Gene3D" id="6.10.340.10">
    <property type="match status" value="1"/>
</dbReference>
<comment type="catalytic activity">
    <reaction evidence="1">
        <text>ATP + protein L-histidine = ADP + protein N-phospho-L-histidine.</text>
        <dbReference type="EC" id="2.7.13.3"/>
    </reaction>
</comment>
<evidence type="ECO:0000256" key="1">
    <source>
        <dbReference type="ARBA" id="ARBA00000085"/>
    </source>
</evidence>
<evidence type="ECO:0000256" key="15">
    <source>
        <dbReference type="SAM" id="Phobius"/>
    </source>
</evidence>
<keyword evidence="14 15" id="KW-0472">Membrane</keyword>
<evidence type="ECO:0000313" key="19">
    <source>
        <dbReference type="Proteomes" id="UP000294802"/>
    </source>
</evidence>
<evidence type="ECO:0000313" key="18">
    <source>
        <dbReference type="EMBL" id="TDM13264.1"/>
    </source>
</evidence>
<dbReference type="InterPro" id="IPR036890">
    <property type="entry name" value="HATPase_C_sf"/>
</dbReference>
<dbReference type="GO" id="GO:0005886">
    <property type="term" value="C:plasma membrane"/>
    <property type="evidence" value="ECO:0007669"/>
    <property type="project" value="UniProtKB-SubCell"/>
</dbReference>
<keyword evidence="11" id="KW-0067">ATP-binding</keyword>
<evidence type="ECO:0000256" key="6">
    <source>
        <dbReference type="ARBA" id="ARBA00022553"/>
    </source>
</evidence>
<dbReference type="InterPro" id="IPR003660">
    <property type="entry name" value="HAMP_dom"/>
</dbReference>
<dbReference type="SUPFAM" id="SSF158472">
    <property type="entry name" value="HAMP domain-like"/>
    <property type="match status" value="1"/>
</dbReference>